<gene>
    <name evidence="4" type="ORF">AYO20_11508</name>
</gene>
<organism evidence="4 5">
    <name type="scientific">Fonsecaea nubica</name>
    <dbReference type="NCBI Taxonomy" id="856822"/>
    <lineage>
        <taxon>Eukaryota</taxon>
        <taxon>Fungi</taxon>
        <taxon>Dikarya</taxon>
        <taxon>Ascomycota</taxon>
        <taxon>Pezizomycotina</taxon>
        <taxon>Eurotiomycetes</taxon>
        <taxon>Chaetothyriomycetidae</taxon>
        <taxon>Chaetothyriales</taxon>
        <taxon>Herpotrichiellaceae</taxon>
        <taxon>Fonsecaea</taxon>
    </lineage>
</organism>
<dbReference type="Proteomes" id="UP000185904">
    <property type="component" value="Unassembled WGS sequence"/>
</dbReference>
<dbReference type="GO" id="GO:0032259">
    <property type="term" value="P:methylation"/>
    <property type="evidence" value="ECO:0007669"/>
    <property type="project" value="UniProtKB-KW"/>
</dbReference>
<dbReference type="GeneID" id="34594887"/>
<evidence type="ECO:0000256" key="2">
    <source>
        <dbReference type="ARBA" id="ARBA00023043"/>
    </source>
</evidence>
<dbReference type="InterPro" id="IPR036770">
    <property type="entry name" value="Ankyrin_rpt-contain_sf"/>
</dbReference>
<sequence length="256" mass="28792">MSQPYLEKLKAAIDVPPDNLDFGLVEKIIHEAGLRRSRDELELAVKYQANSLRLFQFLLESSPALDKHTISHILRKHLSCDDNANLLVAALFLPYHPDLDYHPEETKTTLWYRLGENDTEGVKWLLDHGVKDFDGDGMTICDLVINNGDYDMAKRILNLPVPINQPGYNDFTPLLAAVDNEDLRMVKIVIEAGADVNLPDPTGRWPLHYAAAQIHLGIVRSLLENGADPNRATTYGFRALHFAKEENCRKLTVAGI</sequence>
<dbReference type="EMBL" id="LVCJ01000160">
    <property type="protein sequence ID" value="OAL20357.1"/>
    <property type="molecule type" value="Genomic_DNA"/>
</dbReference>
<reference evidence="4 5" key="1">
    <citation type="submission" date="2016-03" db="EMBL/GenBank/DDBJ databases">
        <title>The draft genome sequence of Fonsecaea nubica causative agent of cutaneous subcutaneous infection in human host.</title>
        <authorList>
            <person name="Costa F."/>
            <person name="Sybren D.H."/>
            <person name="Raittz R.T."/>
            <person name="Weiss V.A."/>
            <person name="Leao A.C."/>
            <person name="Gomes R."/>
            <person name="De Souza E.M."/>
            <person name="Pedrosa F.O."/>
            <person name="Steffens M.B."/>
            <person name="Bombassaro A."/>
            <person name="Tadra-Sfeir M.Z."/>
            <person name="Moreno L.F."/>
            <person name="Najafzadeh M.J."/>
            <person name="Felipe M.S."/>
            <person name="Teixeira M."/>
            <person name="Sun J."/>
            <person name="Xi L."/>
            <person name="Castro M.A."/>
            <person name="Vicente V.A."/>
        </authorList>
    </citation>
    <scope>NUCLEOTIDE SEQUENCE [LARGE SCALE GENOMIC DNA]</scope>
    <source>
        <strain evidence="4 5">CBS 269.64</strain>
    </source>
</reference>
<comment type="caution">
    <text evidence="4">The sequence shown here is derived from an EMBL/GenBank/DDBJ whole genome shotgun (WGS) entry which is preliminary data.</text>
</comment>
<dbReference type="PANTHER" id="PTHR24198:SF165">
    <property type="entry name" value="ANKYRIN REPEAT-CONTAINING PROTEIN-RELATED"/>
    <property type="match status" value="1"/>
</dbReference>
<protein>
    <submittedName>
        <fullName evidence="4">Pisatin demethylase</fullName>
    </submittedName>
</protein>
<dbReference type="PROSITE" id="PS50088">
    <property type="entry name" value="ANK_REPEAT"/>
    <property type="match status" value="2"/>
</dbReference>
<keyword evidence="5" id="KW-1185">Reference proteome</keyword>
<proteinExistence type="predicted"/>
<dbReference type="PROSITE" id="PS50297">
    <property type="entry name" value="ANK_REP_REGION"/>
    <property type="match status" value="2"/>
</dbReference>
<evidence type="ECO:0000313" key="4">
    <source>
        <dbReference type="EMBL" id="OAL20357.1"/>
    </source>
</evidence>
<evidence type="ECO:0000256" key="1">
    <source>
        <dbReference type="ARBA" id="ARBA00022737"/>
    </source>
</evidence>
<feature type="repeat" description="ANK" evidence="3">
    <location>
        <begin position="202"/>
        <end position="234"/>
    </location>
</feature>
<dbReference type="Gene3D" id="1.25.40.20">
    <property type="entry name" value="Ankyrin repeat-containing domain"/>
    <property type="match status" value="1"/>
</dbReference>
<dbReference type="AlphaFoldDB" id="A0A178BSQ9"/>
<feature type="repeat" description="ANK" evidence="3">
    <location>
        <begin position="169"/>
        <end position="201"/>
    </location>
</feature>
<dbReference type="GO" id="GO:0008168">
    <property type="term" value="F:methyltransferase activity"/>
    <property type="evidence" value="ECO:0007669"/>
    <property type="project" value="UniProtKB-KW"/>
</dbReference>
<evidence type="ECO:0000313" key="5">
    <source>
        <dbReference type="Proteomes" id="UP000185904"/>
    </source>
</evidence>
<dbReference type="SUPFAM" id="SSF48403">
    <property type="entry name" value="Ankyrin repeat"/>
    <property type="match status" value="1"/>
</dbReference>
<dbReference type="PANTHER" id="PTHR24198">
    <property type="entry name" value="ANKYRIN REPEAT AND PROTEIN KINASE DOMAIN-CONTAINING PROTEIN"/>
    <property type="match status" value="1"/>
</dbReference>
<accession>A0A178BSQ9</accession>
<keyword evidence="4" id="KW-0808">Transferase</keyword>
<dbReference type="InterPro" id="IPR002110">
    <property type="entry name" value="Ankyrin_rpt"/>
</dbReference>
<dbReference type="OrthoDB" id="4160849at2759"/>
<dbReference type="Pfam" id="PF12796">
    <property type="entry name" value="Ank_2"/>
    <property type="match status" value="1"/>
</dbReference>
<keyword evidence="1" id="KW-0677">Repeat</keyword>
<keyword evidence="4" id="KW-0489">Methyltransferase</keyword>
<dbReference type="SMART" id="SM00248">
    <property type="entry name" value="ANK"/>
    <property type="match status" value="5"/>
</dbReference>
<keyword evidence="2 3" id="KW-0040">ANK repeat</keyword>
<dbReference type="RefSeq" id="XP_022494277.1">
    <property type="nucleotide sequence ID" value="XM_022649755.1"/>
</dbReference>
<evidence type="ECO:0000256" key="3">
    <source>
        <dbReference type="PROSITE-ProRule" id="PRU00023"/>
    </source>
</evidence>
<name>A0A178BSQ9_9EURO</name>